<feature type="domain" description="Translation initiation factor 3 N-terminal" evidence="8">
    <location>
        <begin position="8"/>
        <end position="76"/>
    </location>
</feature>
<dbReference type="Gene3D" id="3.30.110.10">
    <property type="entry name" value="Translation initiation factor 3 (IF-3), C-terminal domain"/>
    <property type="match status" value="1"/>
</dbReference>
<keyword evidence="4" id="KW-0963">Cytoplasm</keyword>
<dbReference type="FunFam" id="3.10.20.80:FF:000001">
    <property type="entry name" value="Translation initiation factor IF-3"/>
    <property type="match status" value="1"/>
</dbReference>
<accession>A0A7V4U3V3</accession>
<evidence type="ECO:0000259" key="7">
    <source>
        <dbReference type="Pfam" id="PF00707"/>
    </source>
</evidence>
<dbReference type="PANTHER" id="PTHR10938:SF0">
    <property type="entry name" value="TRANSLATION INITIATION FACTOR IF-3, MITOCHONDRIAL"/>
    <property type="match status" value="1"/>
</dbReference>
<dbReference type="Pfam" id="PF00707">
    <property type="entry name" value="IF3_C"/>
    <property type="match status" value="1"/>
</dbReference>
<dbReference type="FunFam" id="3.30.110.10:FF:000001">
    <property type="entry name" value="Translation initiation factor IF-3"/>
    <property type="match status" value="1"/>
</dbReference>
<proteinExistence type="inferred from homology"/>
<dbReference type="GO" id="GO:0003743">
    <property type="term" value="F:translation initiation factor activity"/>
    <property type="evidence" value="ECO:0007669"/>
    <property type="project" value="UniProtKB-UniRule"/>
</dbReference>
<dbReference type="AlphaFoldDB" id="A0A7V4U3V3"/>
<dbReference type="PANTHER" id="PTHR10938">
    <property type="entry name" value="TRANSLATION INITIATION FACTOR IF-3"/>
    <property type="match status" value="1"/>
</dbReference>
<comment type="similarity">
    <text evidence="1 4 6">Belongs to the IF-3 family.</text>
</comment>
<comment type="subunit">
    <text evidence="4 6">Monomer.</text>
</comment>
<comment type="subcellular location">
    <subcellularLocation>
        <location evidence="4 6">Cytoplasm</location>
    </subcellularLocation>
</comment>
<name>A0A7V4U3V3_CALAY</name>
<evidence type="ECO:0000256" key="5">
    <source>
        <dbReference type="NCBIfam" id="TIGR00168"/>
    </source>
</evidence>
<gene>
    <name evidence="4" type="primary">infC</name>
    <name evidence="9" type="ORF">ENK44_16135</name>
</gene>
<evidence type="ECO:0000256" key="6">
    <source>
        <dbReference type="RuleBase" id="RU000646"/>
    </source>
</evidence>
<dbReference type="InterPro" id="IPR019815">
    <property type="entry name" value="Translation_initiation_fac_3_C"/>
</dbReference>
<evidence type="ECO:0000256" key="2">
    <source>
        <dbReference type="ARBA" id="ARBA00022540"/>
    </source>
</evidence>
<comment type="caution">
    <text evidence="9">The sequence shown here is derived from an EMBL/GenBank/DDBJ whole genome shotgun (WGS) entry which is preliminary data.</text>
</comment>
<sequence>MAQQKTRINDNITAEEVRLIDPEGKQLGIVPLAKALELAKESGLDLVEIAPTAKPPVCKVMDFGKFTYERSKKEKSSKKKQHTIVVKEIRMRPKTDVHDLEFKIKHARSFLESKNKVKFTVQFRGRELAYKEFGERLLDRVVEMLEDIAKVEGPRKFEGRNMTMVMTHK</sequence>
<dbReference type="NCBIfam" id="TIGR00168">
    <property type="entry name" value="infC"/>
    <property type="match status" value="1"/>
</dbReference>
<organism evidence="9">
    <name type="scientific">Caldithrix abyssi</name>
    <dbReference type="NCBI Taxonomy" id="187145"/>
    <lineage>
        <taxon>Bacteria</taxon>
        <taxon>Pseudomonadati</taxon>
        <taxon>Calditrichota</taxon>
        <taxon>Calditrichia</taxon>
        <taxon>Calditrichales</taxon>
        <taxon>Calditrichaceae</taxon>
        <taxon>Caldithrix</taxon>
    </lineage>
</organism>
<dbReference type="SUPFAM" id="SSF54364">
    <property type="entry name" value="Translation initiation factor IF3, N-terminal domain"/>
    <property type="match status" value="1"/>
</dbReference>
<dbReference type="GO" id="GO:0032790">
    <property type="term" value="P:ribosome disassembly"/>
    <property type="evidence" value="ECO:0007669"/>
    <property type="project" value="TreeGrafter"/>
</dbReference>
<protein>
    <recommendedName>
        <fullName evidence="4 5">Translation initiation factor IF-3</fullName>
    </recommendedName>
</protein>
<dbReference type="EMBL" id="DRQG01000150">
    <property type="protein sequence ID" value="HGY57239.1"/>
    <property type="molecule type" value="Genomic_DNA"/>
</dbReference>
<evidence type="ECO:0000313" key="9">
    <source>
        <dbReference type="EMBL" id="HGY57239.1"/>
    </source>
</evidence>
<dbReference type="Proteomes" id="UP000885779">
    <property type="component" value="Unassembled WGS sequence"/>
</dbReference>
<keyword evidence="3 4" id="KW-0648">Protein biosynthesis</keyword>
<dbReference type="Pfam" id="PF05198">
    <property type="entry name" value="IF3_N"/>
    <property type="match status" value="1"/>
</dbReference>
<evidence type="ECO:0000256" key="4">
    <source>
        <dbReference type="HAMAP-Rule" id="MF_00080"/>
    </source>
</evidence>
<dbReference type="SUPFAM" id="SSF55200">
    <property type="entry name" value="Translation initiation factor IF3, C-terminal domain"/>
    <property type="match status" value="1"/>
</dbReference>
<dbReference type="GO" id="GO:0043022">
    <property type="term" value="F:ribosome binding"/>
    <property type="evidence" value="ECO:0007669"/>
    <property type="project" value="UniProtKB-ARBA"/>
</dbReference>
<dbReference type="InterPro" id="IPR019813">
    <property type="entry name" value="Translation_initiation_fac3_CS"/>
</dbReference>
<reference evidence="9" key="1">
    <citation type="journal article" date="2020" name="mSystems">
        <title>Genome- and Community-Level Interaction Insights into Carbon Utilization and Element Cycling Functions of Hydrothermarchaeota in Hydrothermal Sediment.</title>
        <authorList>
            <person name="Zhou Z."/>
            <person name="Liu Y."/>
            <person name="Xu W."/>
            <person name="Pan J."/>
            <person name="Luo Z.H."/>
            <person name="Li M."/>
        </authorList>
    </citation>
    <scope>NUCLEOTIDE SEQUENCE [LARGE SCALE GENOMIC DNA]</scope>
    <source>
        <strain evidence="9">HyVt-577</strain>
    </source>
</reference>
<comment type="function">
    <text evidence="4 6">IF-3 binds to the 30S ribosomal subunit and shifts the equilibrium between 70S ribosomes and their 50S and 30S subunits in favor of the free subunits, thus enhancing the availability of 30S subunits on which protein synthesis initiation begins.</text>
</comment>
<dbReference type="InterPro" id="IPR036787">
    <property type="entry name" value="T_IF-3_N_sf"/>
</dbReference>
<keyword evidence="2 4" id="KW-0396">Initiation factor</keyword>
<dbReference type="InterPro" id="IPR036788">
    <property type="entry name" value="T_IF-3_C_sf"/>
</dbReference>
<evidence type="ECO:0000256" key="3">
    <source>
        <dbReference type="ARBA" id="ARBA00022917"/>
    </source>
</evidence>
<dbReference type="Gene3D" id="3.10.20.80">
    <property type="entry name" value="Translation initiation factor 3 (IF-3), N-terminal domain"/>
    <property type="match status" value="1"/>
</dbReference>
<dbReference type="InterPro" id="IPR019814">
    <property type="entry name" value="Translation_initiation_fac_3_N"/>
</dbReference>
<evidence type="ECO:0000259" key="8">
    <source>
        <dbReference type="Pfam" id="PF05198"/>
    </source>
</evidence>
<evidence type="ECO:0000256" key="1">
    <source>
        <dbReference type="ARBA" id="ARBA00005439"/>
    </source>
</evidence>
<dbReference type="HAMAP" id="MF_00080">
    <property type="entry name" value="IF_3"/>
    <property type="match status" value="1"/>
</dbReference>
<dbReference type="InterPro" id="IPR001288">
    <property type="entry name" value="Translation_initiation_fac_3"/>
</dbReference>
<dbReference type="GO" id="GO:0005829">
    <property type="term" value="C:cytosol"/>
    <property type="evidence" value="ECO:0007669"/>
    <property type="project" value="TreeGrafter"/>
</dbReference>
<feature type="domain" description="Translation initiation factor 3 C-terminal" evidence="7">
    <location>
        <begin position="84"/>
        <end position="168"/>
    </location>
</feature>
<dbReference type="PROSITE" id="PS00938">
    <property type="entry name" value="IF3"/>
    <property type="match status" value="1"/>
</dbReference>
<dbReference type="GO" id="GO:0016020">
    <property type="term" value="C:membrane"/>
    <property type="evidence" value="ECO:0007669"/>
    <property type="project" value="TreeGrafter"/>
</dbReference>